<reference evidence="1" key="2">
    <citation type="journal article" date="2014" name="ISME J.">
        <title>Microbial stratification in low pH oxic and suboxic macroscopic growths along an acid mine drainage.</title>
        <authorList>
            <person name="Mendez-Garcia C."/>
            <person name="Mesa V."/>
            <person name="Sprenger R.R."/>
            <person name="Richter M."/>
            <person name="Diez M.S."/>
            <person name="Solano J."/>
            <person name="Bargiela R."/>
            <person name="Golyshina O.V."/>
            <person name="Manteca A."/>
            <person name="Ramos J.L."/>
            <person name="Gallego J.R."/>
            <person name="Llorente I."/>
            <person name="Martins Dos Santos V.A."/>
            <person name="Jensen O.N."/>
            <person name="Pelaez A.I."/>
            <person name="Sanchez J."/>
            <person name="Ferrer M."/>
        </authorList>
    </citation>
    <scope>NUCLEOTIDE SEQUENCE</scope>
</reference>
<proteinExistence type="predicted"/>
<name>T0ZE43_9ZZZZ</name>
<accession>T0ZE43</accession>
<dbReference type="AlphaFoldDB" id="T0ZE43"/>
<evidence type="ECO:0000313" key="1">
    <source>
        <dbReference type="EMBL" id="EQD42492.1"/>
    </source>
</evidence>
<comment type="caution">
    <text evidence="1">The sequence shown here is derived from an EMBL/GenBank/DDBJ whole genome shotgun (WGS) entry which is preliminary data.</text>
</comment>
<gene>
    <name evidence="1" type="ORF">B1A_15906</name>
</gene>
<reference evidence="1" key="1">
    <citation type="submission" date="2013-08" db="EMBL/GenBank/DDBJ databases">
        <authorList>
            <person name="Mendez C."/>
            <person name="Richter M."/>
            <person name="Ferrer M."/>
            <person name="Sanchez J."/>
        </authorList>
    </citation>
    <scope>NUCLEOTIDE SEQUENCE</scope>
</reference>
<protein>
    <submittedName>
        <fullName evidence="1">DnaJ</fullName>
    </submittedName>
</protein>
<sequence length="173" mass="20558">MKKSIQQTFSFEIDPPEEKEAHRPTQMMEVVVQKSFVGKSQRDFKKLVHQIDEKKQILRQWQEYKLRHRQRVMDEILPLQRDIHSAQREMVLFIHDILRPEGRKPPGLRLGKVQQRKLTYVLLNLSNGLLDEAPEDQELEGIHDEYSAMSREETQTLELEEDRSILEKLFGVI</sequence>
<organism evidence="1">
    <name type="scientific">mine drainage metagenome</name>
    <dbReference type="NCBI Taxonomy" id="410659"/>
    <lineage>
        <taxon>unclassified sequences</taxon>
        <taxon>metagenomes</taxon>
        <taxon>ecological metagenomes</taxon>
    </lineage>
</organism>
<dbReference type="EMBL" id="AUZX01011678">
    <property type="protein sequence ID" value="EQD42492.1"/>
    <property type="molecule type" value="Genomic_DNA"/>
</dbReference>